<evidence type="ECO:0000313" key="1">
    <source>
        <dbReference type="EMBL" id="GAG43484.1"/>
    </source>
</evidence>
<evidence type="ECO:0008006" key="2">
    <source>
        <dbReference type="Google" id="ProtNLM"/>
    </source>
</evidence>
<organism evidence="1">
    <name type="scientific">marine sediment metagenome</name>
    <dbReference type="NCBI Taxonomy" id="412755"/>
    <lineage>
        <taxon>unclassified sequences</taxon>
        <taxon>metagenomes</taxon>
        <taxon>ecological metagenomes</taxon>
    </lineage>
</organism>
<comment type="caution">
    <text evidence="1">The sequence shown here is derived from an EMBL/GenBank/DDBJ whole genome shotgun (WGS) entry which is preliminary data.</text>
</comment>
<dbReference type="Pfam" id="PF13730">
    <property type="entry name" value="HTH_36"/>
    <property type="match status" value="1"/>
</dbReference>
<dbReference type="AlphaFoldDB" id="X0XK04"/>
<accession>X0XK04</accession>
<reference evidence="1" key="1">
    <citation type="journal article" date="2014" name="Front. Microbiol.">
        <title>High frequency of phylogenetically diverse reductive dehalogenase-homologous genes in deep subseafloor sedimentary metagenomes.</title>
        <authorList>
            <person name="Kawai M."/>
            <person name="Futagami T."/>
            <person name="Toyoda A."/>
            <person name="Takaki Y."/>
            <person name="Nishi S."/>
            <person name="Hori S."/>
            <person name="Arai W."/>
            <person name="Tsubouchi T."/>
            <person name="Morono Y."/>
            <person name="Uchiyama I."/>
            <person name="Ito T."/>
            <person name="Fujiyama A."/>
            <person name="Inagaki F."/>
            <person name="Takami H."/>
        </authorList>
    </citation>
    <scope>NUCLEOTIDE SEQUENCE</scope>
    <source>
        <strain evidence="1">Expedition CK06-06</strain>
    </source>
</reference>
<name>X0XK04_9ZZZZ</name>
<proteinExistence type="predicted"/>
<dbReference type="EMBL" id="BARS01052548">
    <property type="protein sequence ID" value="GAG43484.1"/>
    <property type="molecule type" value="Genomic_DNA"/>
</dbReference>
<sequence length="118" mass="13787">MDNYDQLSEQGTDQQFYDKTYPSNRFDIVPHELASDASINDHEYRLLVVIAGMYNHKNQLPCWAGNEYIAKITGRKVKTVQNMITTLKKKDKLRVEHSSTRRYLIVTAMESIPKFNFI</sequence>
<protein>
    <recommendedName>
        <fullName evidence="2">Bacteriophage lambda Replication protein O N-terminal domain-containing protein</fullName>
    </recommendedName>
</protein>
<gene>
    <name evidence="1" type="ORF">S01H1_78105</name>
</gene>